<comment type="subcellular location">
    <subcellularLocation>
        <location evidence="1">Secreted</location>
    </subcellularLocation>
</comment>
<evidence type="ECO:0000313" key="7">
    <source>
        <dbReference type="RefSeq" id="XP_022331219.1"/>
    </source>
</evidence>
<evidence type="ECO:0000256" key="4">
    <source>
        <dbReference type="SAM" id="SignalP"/>
    </source>
</evidence>
<dbReference type="RefSeq" id="XP_022331219.1">
    <property type="nucleotide sequence ID" value="XM_022475511.1"/>
</dbReference>
<dbReference type="PANTHER" id="PTHR22923">
    <property type="entry name" value="CEREBELLIN-RELATED"/>
    <property type="match status" value="1"/>
</dbReference>
<reference evidence="7" key="1">
    <citation type="submission" date="2025-08" db="UniProtKB">
        <authorList>
            <consortium name="RefSeq"/>
        </authorList>
    </citation>
    <scope>IDENTIFICATION</scope>
    <source>
        <tissue evidence="7">Whole sample</tissue>
    </source>
</reference>
<keyword evidence="2" id="KW-0964">Secreted</keyword>
<dbReference type="PROSITE" id="PS50871">
    <property type="entry name" value="C1Q"/>
    <property type="match status" value="1"/>
</dbReference>
<gene>
    <name evidence="7" type="primary">LOC111129251</name>
</gene>
<evidence type="ECO:0000256" key="2">
    <source>
        <dbReference type="ARBA" id="ARBA00022525"/>
    </source>
</evidence>
<dbReference type="PRINTS" id="PR00007">
    <property type="entry name" value="COMPLEMNTC1Q"/>
</dbReference>
<feature type="chain" id="PRO_5034122505" evidence="4">
    <location>
        <begin position="21"/>
        <end position="616"/>
    </location>
</feature>
<dbReference type="Gene3D" id="2.10.60.10">
    <property type="entry name" value="CD59"/>
    <property type="match status" value="1"/>
</dbReference>
<dbReference type="KEGG" id="cvn:111129251"/>
<dbReference type="OrthoDB" id="6039063at2759"/>
<feature type="signal peptide" evidence="4">
    <location>
        <begin position="1"/>
        <end position="20"/>
    </location>
</feature>
<sequence>MPNTAVLFVCLVGTVLPVSSLKCLKCSDVTEPRLCNRIEHCSPGEVCAVQKITADNGDIGFWTGCLPQQQCTKVINRTVIETRANNRFLTGDVKRTGSITGDVTCKECCSSDICNAYGCGSPEYPIERGPVCYDCQDVLNPSDCHKLVPCDLDEKCSLQERVVFGQRYYISKCMRSSMCPSDFIGEVIGRRRREAASLCAHCCDGDLCNDQCASAMTKHVEETSISYTTTPTFASSISPPPPTFVAFTARTSKPVTEGPVIFDQEITNIGNGYSTNTGMFTVPANGLYAFSWTTETHGELTETSLVANGVSRGSAIAHEIESHYDTTTSFAILELQANDIVYVNVTQGRAQGERTMFSGWKINDKDRIPAFYSSLSAISNTNNIVYDNVYLNEMSGYTPSTGRFVAPTDGLYAFMTSSTIYGNRAFPSEFRFRHDSAPSIYLDGTTGLLDSSGYMTFAWLKANDYIYVHAGTLEQSSMFAGWMVLNSTHDIPSYPVFLASAHFIQRTSPIVFDRVFTPQYSHGYSATTGVFKADRDGVYVFMVNIEAYKIETEAAIAVNGQEQAAVRADGVRTAYDDTCVVTVLQLTQNDVVSVVLKSGHTDGDQTMFFGCLIHET</sequence>
<organism evidence="6 7">
    <name type="scientific">Crassostrea virginica</name>
    <name type="common">Eastern oyster</name>
    <dbReference type="NCBI Taxonomy" id="6565"/>
    <lineage>
        <taxon>Eukaryota</taxon>
        <taxon>Metazoa</taxon>
        <taxon>Spiralia</taxon>
        <taxon>Lophotrochozoa</taxon>
        <taxon>Mollusca</taxon>
        <taxon>Bivalvia</taxon>
        <taxon>Autobranchia</taxon>
        <taxon>Pteriomorphia</taxon>
        <taxon>Ostreida</taxon>
        <taxon>Ostreoidea</taxon>
        <taxon>Ostreidae</taxon>
        <taxon>Crassostrea</taxon>
    </lineage>
</organism>
<dbReference type="Proteomes" id="UP000694844">
    <property type="component" value="Chromosome 4"/>
</dbReference>
<accession>A0A8B8DUM4</accession>
<dbReference type="PANTHER" id="PTHR22923:SF116">
    <property type="entry name" value="C1Q DOMAIN-CONTAINING PROTEIN"/>
    <property type="match status" value="1"/>
</dbReference>
<protein>
    <submittedName>
        <fullName evidence="7">Uncharacterized protein LOC111129251</fullName>
    </submittedName>
</protein>
<keyword evidence="6" id="KW-1185">Reference proteome</keyword>
<evidence type="ECO:0000256" key="3">
    <source>
        <dbReference type="ARBA" id="ARBA00022729"/>
    </source>
</evidence>
<dbReference type="GeneID" id="111129251"/>
<dbReference type="SUPFAM" id="SSF57302">
    <property type="entry name" value="Snake toxin-like"/>
    <property type="match status" value="1"/>
</dbReference>
<evidence type="ECO:0000313" key="6">
    <source>
        <dbReference type="Proteomes" id="UP000694844"/>
    </source>
</evidence>
<dbReference type="InterPro" id="IPR050822">
    <property type="entry name" value="Cerebellin_Synaptic_Org"/>
</dbReference>
<dbReference type="InterPro" id="IPR001073">
    <property type="entry name" value="C1q_dom"/>
</dbReference>
<evidence type="ECO:0000259" key="5">
    <source>
        <dbReference type="PROSITE" id="PS50871"/>
    </source>
</evidence>
<evidence type="ECO:0000256" key="1">
    <source>
        <dbReference type="ARBA" id="ARBA00004613"/>
    </source>
</evidence>
<proteinExistence type="predicted"/>
<feature type="domain" description="C1q" evidence="5">
    <location>
        <begin position="236"/>
        <end position="386"/>
    </location>
</feature>
<dbReference type="Pfam" id="PF00386">
    <property type="entry name" value="C1q"/>
    <property type="match status" value="3"/>
</dbReference>
<dbReference type="SUPFAM" id="SSF49842">
    <property type="entry name" value="TNF-like"/>
    <property type="match status" value="3"/>
</dbReference>
<keyword evidence="3 4" id="KW-0732">Signal</keyword>
<dbReference type="InterPro" id="IPR045860">
    <property type="entry name" value="Snake_toxin-like_sf"/>
</dbReference>
<dbReference type="Gene3D" id="2.60.120.40">
    <property type="match status" value="3"/>
</dbReference>
<dbReference type="AlphaFoldDB" id="A0A8B8DUM4"/>
<name>A0A8B8DUM4_CRAVI</name>
<dbReference type="GO" id="GO:0005576">
    <property type="term" value="C:extracellular region"/>
    <property type="evidence" value="ECO:0007669"/>
    <property type="project" value="UniProtKB-SubCell"/>
</dbReference>
<dbReference type="SMART" id="SM00110">
    <property type="entry name" value="C1Q"/>
    <property type="match status" value="2"/>
</dbReference>
<dbReference type="CDD" id="cd00117">
    <property type="entry name" value="TFP"/>
    <property type="match status" value="1"/>
</dbReference>
<dbReference type="InterPro" id="IPR008983">
    <property type="entry name" value="Tumour_necrosis_fac-like_dom"/>
</dbReference>